<evidence type="ECO:0000259" key="3">
    <source>
        <dbReference type="PROSITE" id="PS50137"/>
    </source>
</evidence>
<evidence type="ECO:0000313" key="4">
    <source>
        <dbReference type="EMBL" id="GFR13092.1"/>
    </source>
</evidence>
<gene>
    <name evidence="4" type="primary">AVEN_87903_1</name>
    <name evidence="4" type="ORF">TNCT_715851</name>
</gene>
<evidence type="ECO:0000256" key="1">
    <source>
        <dbReference type="ARBA" id="ARBA00022884"/>
    </source>
</evidence>
<dbReference type="PANTHER" id="PTHR46205:SF3">
    <property type="entry name" value="LOQUACIOUS, ISOFORM B"/>
    <property type="match status" value="1"/>
</dbReference>
<evidence type="ECO:0000256" key="2">
    <source>
        <dbReference type="PROSITE-ProRule" id="PRU00266"/>
    </source>
</evidence>
<dbReference type="AlphaFoldDB" id="A0A8X6LLV1"/>
<name>A0A8X6LLV1_TRICU</name>
<dbReference type="EMBL" id="BMAO01026878">
    <property type="protein sequence ID" value="GFR13092.1"/>
    <property type="molecule type" value="Genomic_DNA"/>
</dbReference>
<dbReference type="Pfam" id="PF00035">
    <property type="entry name" value="dsrm"/>
    <property type="match status" value="1"/>
</dbReference>
<evidence type="ECO:0000313" key="5">
    <source>
        <dbReference type="Proteomes" id="UP000887116"/>
    </source>
</evidence>
<proteinExistence type="predicted"/>
<dbReference type="PANTHER" id="PTHR46205">
    <property type="entry name" value="LOQUACIOUS, ISOFORM B"/>
    <property type="match status" value="1"/>
</dbReference>
<dbReference type="PROSITE" id="PS50137">
    <property type="entry name" value="DS_RBD"/>
    <property type="match status" value="2"/>
</dbReference>
<sequence>MKHVFHLQPAFFSRLIPLGKRNLSDESLQKPFKFIKFCSSAVAKSSEESANINDCPKASDISVSCEADLTANDINVPNCKNQLTAKNTVICIDMEKKHVSSKNSTDNECIIHSLRQFKNVKMLRETANVIPKKRPSFSELKSIMEIPEFKNVAKYCFVPESKSVCCCHFYIGDILVSTGRNSNEKLAQCQALEYGLEILKNLSNLPDKTLSDIKYEWQEWKKIANYKESLFSDGKLKSDALGSVLSEMKTNPFFTDLYTILTAIEYFQTPRKKSMLAMDRIAHAVSESKNGTDVFYFNFCEEPNTPLHLRLFHCDLVIGNVLICQGKSSSKKNSKAEAAEQGIISLTSFFDFSEEINLGTENYVQVHSSTNINTCTSPIKNINKSSFPDLCSSCVAPSKKQKLNFPSHEESDYVCSSKVTNSLIKAQEYTLPQPIPTQNGIQRCNEYREKTKFKINERLLRNSLEQNFALFDFSEGGSGFPEVPSTILHHSMNRSSKAVIYDLSQESEYSDYRCTVFANHEAIGNGIGSTQKDAKLNAVQNAIEFLQNSYYTIKEKNQAKDGFLITREQILNVKGPKSIISENNIGHKMLKMMGWTGGTIGKTGGINEPIV</sequence>
<dbReference type="OrthoDB" id="2359216at2759"/>
<accession>A0A8X6LLV1</accession>
<dbReference type="Gene3D" id="3.30.160.20">
    <property type="match status" value="2"/>
</dbReference>
<dbReference type="SMART" id="SM00358">
    <property type="entry name" value="DSRM"/>
    <property type="match status" value="2"/>
</dbReference>
<organism evidence="4 5">
    <name type="scientific">Trichonephila clavata</name>
    <name type="common">Joro spider</name>
    <name type="synonym">Nephila clavata</name>
    <dbReference type="NCBI Taxonomy" id="2740835"/>
    <lineage>
        <taxon>Eukaryota</taxon>
        <taxon>Metazoa</taxon>
        <taxon>Ecdysozoa</taxon>
        <taxon>Arthropoda</taxon>
        <taxon>Chelicerata</taxon>
        <taxon>Arachnida</taxon>
        <taxon>Araneae</taxon>
        <taxon>Araneomorphae</taxon>
        <taxon>Entelegynae</taxon>
        <taxon>Araneoidea</taxon>
        <taxon>Nephilidae</taxon>
        <taxon>Trichonephila</taxon>
    </lineage>
</organism>
<dbReference type="Proteomes" id="UP000887116">
    <property type="component" value="Unassembled WGS sequence"/>
</dbReference>
<dbReference type="SUPFAM" id="SSF54768">
    <property type="entry name" value="dsRNA-binding domain-like"/>
    <property type="match status" value="2"/>
</dbReference>
<keyword evidence="1 2" id="KW-0694">RNA-binding</keyword>
<keyword evidence="5" id="KW-1185">Reference proteome</keyword>
<dbReference type="InterPro" id="IPR014720">
    <property type="entry name" value="dsRBD_dom"/>
</dbReference>
<dbReference type="InterPro" id="IPR051247">
    <property type="entry name" value="RLC_Component"/>
</dbReference>
<comment type="caution">
    <text evidence="4">The sequence shown here is derived from an EMBL/GenBank/DDBJ whole genome shotgun (WGS) entry which is preliminary data.</text>
</comment>
<dbReference type="GO" id="GO:0003723">
    <property type="term" value="F:RNA binding"/>
    <property type="evidence" value="ECO:0007669"/>
    <property type="project" value="UniProtKB-UniRule"/>
</dbReference>
<feature type="domain" description="DRBM" evidence="3">
    <location>
        <begin position="483"/>
        <end position="548"/>
    </location>
</feature>
<protein>
    <recommendedName>
        <fullName evidence="3">DRBM domain-containing protein</fullName>
    </recommendedName>
</protein>
<feature type="domain" description="DRBM" evidence="3">
    <location>
        <begin position="297"/>
        <end position="348"/>
    </location>
</feature>
<reference evidence="4" key="1">
    <citation type="submission" date="2020-07" db="EMBL/GenBank/DDBJ databases">
        <title>Multicomponent nature underlies the extraordinary mechanical properties of spider dragline silk.</title>
        <authorList>
            <person name="Kono N."/>
            <person name="Nakamura H."/>
            <person name="Mori M."/>
            <person name="Yoshida Y."/>
            <person name="Ohtoshi R."/>
            <person name="Malay A.D."/>
            <person name="Moran D.A.P."/>
            <person name="Tomita M."/>
            <person name="Numata K."/>
            <person name="Arakawa K."/>
        </authorList>
    </citation>
    <scope>NUCLEOTIDE SEQUENCE</scope>
</reference>